<keyword evidence="1" id="KW-0812">Transmembrane</keyword>
<dbReference type="AlphaFoldDB" id="A0A6M0IQ42"/>
<keyword evidence="1" id="KW-0472">Membrane</keyword>
<comment type="caution">
    <text evidence="2">The sequence shown here is derived from an EMBL/GenBank/DDBJ whole genome shotgun (WGS) entry which is preliminary data.</text>
</comment>
<organism evidence="2 3">
    <name type="scientific">Spirosoma agri</name>
    <dbReference type="NCBI Taxonomy" id="1987381"/>
    <lineage>
        <taxon>Bacteria</taxon>
        <taxon>Pseudomonadati</taxon>
        <taxon>Bacteroidota</taxon>
        <taxon>Cytophagia</taxon>
        <taxon>Cytophagales</taxon>
        <taxon>Cytophagaceae</taxon>
        <taxon>Spirosoma</taxon>
    </lineage>
</organism>
<dbReference type="EMBL" id="JAAGNZ010000004">
    <property type="protein sequence ID" value="NEU70406.1"/>
    <property type="molecule type" value="Genomic_DNA"/>
</dbReference>
<accession>A0A6M0IQ42</accession>
<evidence type="ECO:0000313" key="3">
    <source>
        <dbReference type="Proteomes" id="UP000477386"/>
    </source>
</evidence>
<name>A0A6M0IQ42_9BACT</name>
<dbReference type="Proteomes" id="UP000477386">
    <property type="component" value="Unassembled WGS sequence"/>
</dbReference>
<feature type="transmembrane region" description="Helical" evidence="1">
    <location>
        <begin position="12"/>
        <end position="32"/>
    </location>
</feature>
<gene>
    <name evidence="2" type="ORF">GK091_26280</name>
</gene>
<keyword evidence="3" id="KW-1185">Reference proteome</keyword>
<evidence type="ECO:0000313" key="2">
    <source>
        <dbReference type="EMBL" id="NEU70406.1"/>
    </source>
</evidence>
<keyword evidence="1" id="KW-1133">Transmembrane helix</keyword>
<reference evidence="2 3" key="1">
    <citation type="submission" date="2020-02" db="EMBL/GenBank/DDBJ databases">
        <title>Draft genome sequence of two Spirosoma agri KCTC 52727 and Spirosoma terrae KCTC 52035.</title>
        <authorList>
            <person name="Rojas J."/>
            <person name="Ambika Manirajan B."/>
            <person name="Ratering S."/>
            <person name="Suarez C."/>
            <person name="Schnell S."/>
        </authorList>
    </citation>
    <scope>NUCLEOTIDE SEQUENCE [LARGE SCALE GENOMIC DNA]</scope>
    <source>
        <strain evidence="2 3">KCTC 52727</strain>
    </source>
</reference>
<dbReference type="InterPro" id="IPR046167">
    <property type="entry name" value="DUF6169"/>
</dbReference>
<protein>
    <submittedName>
        <fullName evidence="2">Uncharacterized protein</fullName>
    </submittedName>
</protein>
<dbReference type="Pfam" id="PF19666">
    <property type="entry name" value="DUF6169"/>
    <property type="match status" value="1"/>
</dbReference>
<dbReference type="RefSeq" id="WP_164043713.1">
    <property type="nucleotide sequence ID" value="NZ_JAAGNZ010000004.1"/>
</dbReference>
<sequence length="97" mass="11600">MDRKDPRIEPTIIQALHVFFASVPKAVLLYVCSTENDQERVRSRLFGQWFSRHQKGFNKFDFQYPEQRLYMSAVVRRDLPESWRVELAILQAVEQNK</sequence>
<proteinExistence type="predicted"/>
<evidence type="ECO:0000256" key="1">
    <source>
        <dbReference type="SAM" id="Phobius"/>
    </source>
</evidence>